<protein>
    <submittedName>
        <fullName evidence="1">Uncharacterized protein</fullName>
    </submittedName>
</protein>
<proteinExistence type="predicted"/>
<dbReference type="EMBL" id="MSPP01000003">
    <property type="protein sequence ID" value="OUD09073.1"/>
    <property type="molecule type" value="Genomic_DNA"/>
</dbReference>
<name>A0A251WYQ0_9RHOB</name>
<organism evidence="1 2">
    <name type="scientific">Marivivens niveibacter</name>
    <dbReference type="NCBI Taxonomy" id="1930667"/>
    <lineage>
        <taxon>Bacteria</taxon>
        <taxon>Pseudomonadati</taxon>
        <taxon>Pseudomonadota</taxon>
        <taxon>Alphaproteobacteria</taxon>
        <taxon>Rhodobacterales</taxon>
        <taxon>Paracoccaceae</taxon>
        <taxon>Marivivens group</taxon>
        <taxon>Marivivens</taxon>
    </lineage>
</organism>
<dbReference type="Proteomes" id="UP000194664">
    <property type="component" value="Unassembled WGS sequence"/>
</dbReference>
<gene>
    <name evidence="1" type="ORF">BVC71_10185</name>
</gene>
<accession>A0A251WYQ0</accession>
<sequence length="166" mass="18914">MGMTRNDTFTETQASPANNPFECTELAQRAMDLLDRMTKDVLLGKMDRMTDYFAMPHALQYSDELITITNHEEMLTEFNLITFALRQRNVAKVEVNFTRQSPARNDHLPVWVQFRLLDIDGTAMQEVGATYFCELVDDQIKIKLAQFQAPRAPILELVAALQAAGK</sequence>
<evidence type="ECO:0000313" key="2">
    <source>
        <dbReference type="Proteomes" id="UP000194664"/>
    </source>
</evidence>
<comment type="caution">
    <text evidence="1">The sequence shown here is derived from an EMBL/GenBank/DDBJ whole genome shotgun (WGS) entry which is preliminary data.</text>
</comment>
<evidence type="ECO:0000313" key="1">
    <source>
        <dbReference type="EMBL" id="OUD09073.1"/>
    </source>
</evidence>
<keyword evidence="2" id="KW-1185">Reference proteome</keyword>
<reference evidence="1 2" key="1">
    <citation type="submission" date="2016-12" db="EMBL/GenBank/DDBJ databases">
        <title>The draft genome sequence of HSLHS2.</title>
        <authorList>
            <person name="Hu D."/>
            <person name="Wang L."/>
            <person name="Shao Z."/>
        </authorList>
    </citation>
    <scope>NUCLEOTIDE SEQUENCE [LARGE SCALE GENOMIC DNA]</scope>
    <source>
        <strain evidence="1">MCCC 1A06712</strain>
    </source>
</reference>
<dbReference type="AlphaFoldDB" id="A0A251WYQ0"/>